<comment type="subcellular location">
    <subcellularLocation>
        <location evidence="3">Cytoplasm</location>
    </subcellularLocation>
</comment>
<organism evidence="6 7">
    <name type="scientific">Rarobacter incanus</name>
    <dbReference type="NCBI Taxonomy" id="153494"/>
    <lineage>
        <taxon>Bacteria</taxon>
        <taxon>Bacillati</taxon>
        <taxon>Actinomycetota</taxon>
        <taxon>Actinomycetes</taxon>
        <taxon>Micrococcales</taxon>
        <taxon>Rarobacteraceae</taxon>
        <taxon>Rarobacter</taxon>
    </lineage>
</organism>
<dbReference type="OrthoDB" id="9805006at2"/>
<comment type="function">
    <text evidence="3">Required for maturation of 30S ribosomal subunits.</text>
</comment>
<dbReference type="AlphaFoldDB" id="A0A542SLD1"/>
<evidence type="ECO:0000259" key="5">
    <source>
        <dbReference type="Pfam" id="PF02576"/>
    </source>
</evidence>
<feature type="domain" description="Ribosome maturation factor RimP N-terminal" evidence="5">
    <location>
        <begin position="35"/>
        <end position="108"/>
    </location>
</feature>
<dbReference type="InterPro" id="IPR035956">
    <property type="entry name" value="RimP_N_sf"/>
</dbReference>
<sequence length="190" mass="20045">MARGPKAKSKAPKRTYREEPVAPPADPDAVLAVAREAAAAAGADVEDVQVKRAGSRTLVRVTVDLPEDAIGSMPLDDVAAASKAVSKALDAANLFAGSYTLEVSTPGTGRELRELRHFKRARTRMVHLTLNDGRTETGRLTKVSDSELTLVNEDSGAARLVPLADVVKGKIEVELSKAALADFGDEDGEA</sequence>
<reference evidence="6 7" key="1">
    <citation type="submission" date="2019-06" db="EMBL/GenBank/DDBJ databases">
        <title>Sequencing the genomes of 1000 actinobacteria strains.</title>
        <authorList>
            <person name="Klenk H.-P."/>
        </authorList>
    </citation>
    <scope>NUCLEOTIDE SEQUENCE [LARGE SCALE GENOMIC DNA]</scope>
    <source>
        <strain evidence="6 7">DSM 10596</strain>
    </source>
</reference>
<feature type="compositionally biased region" description="Basic residues" evidence="4">
    <location>
        <begin position="1"/>
        <end position="14"/>
    </location>
</feature>
<dbReference type="GO" id="GO:0005829">
    <property type="term" value="C:cytosol"/>
    <property type="evidence" value="ECO:0007669"/>
    <property type="project" value="TreeGrafter"/>
</dbReference>
<keyword evidence="7" id="KW-1185">Reference proteome</keyword>
<comment type="caution">
    <text evidence="6">The sequence shown here is derived from an EMBL/GenBank/DDBJ whole genome shotgun (WGS) entry which is preliminary data.</text>
</comment>
<proteinExistence type="inferred from homology"/>
<evidence type="ECO:0000256" key="1">
    <source>
        <dbReference type="ARBA" id="ARBA00022490"/>
    </source>
</evidence>
<evidence type="ECO:0000313" key="7">
    <source>
        <dbReference type="Proteomes" id="UP000316181"/>
    </source>
</evidence>
<dbReference type="Pfam" id="PF02576">
    <property type="entry name" value="RimP_N"/>
    <property type="match status" value="1"/>
</dbReference>
<comment type="similarity">
    <text evidence="3">Belongs to the RimP family.</text>
</comment>
<name>A0A542SLD1_9MICO</name>
<dbReference type="PANTHER" id="PTHR33867">
    <property type="entry name" value="RIBOSOME MATURATION FACTOR RIMP"/>
    <property type="match status" value="1"/>
</dbReference>
<gene>
    <name evidence="3" type="primary">rimP</name>
    <name evidence="6" type="ORF">FB389_0067</name>
</gene>
<dbReference type="InterPro" id="IPR003728">
    <property type="entry name" value="Ribosome_maturation_RimP"/>
</dbReference>
<keyword evidence="2 3" id="KW-0690">Ribosome biogenesis</keyword>
<dbReference type="PANTHER" id="PTHR33867:SF1">
    <property type="entry name" value="RIBOSOME MATURATION FACTOR RIMP"/>
    <property type="match status" value="1"/>
</dbReference>
<dbReference type="Gene3D" id="3.30.300.70">
    <property type="entry name" value="RimP-like superfamily, N-terminal"/>
    <property type="match status" value="1"/>
</dbReference>
<dbReference type="EMBL" id="VFNV01000001">
    <property type="protein sequence ID" value="TQK75441.1"/>
    <property type="molecule type" value="Genomic_DNA"/>
</dbReference>
<evidence type="ECO:0000313" key="6">
    <source>
        <dbReference type="EMBL" id="TQK75441.1"/>
    </source>
</evidence>
<evidence type="ECO:0000256" key="3">
    <source>
        <dbReference type="HAMAP-Rule" id="MF_01077"/>
    </source>
</evidence>
<dbReference type="GO" id="GO:0000028">
    <property type="term" value="P:ribosomal small subunit assembly"/>
    <property type="evidence" value="ECO:0007669"/>
    <property type="project" value="TreeGrafter"/>
</dbReference>
<dbReference type="HAMAP" id="MF_01077">
    <property type="entry name" value="RimP"/>
    <property type="match status" value="1"/>
</dbReference>
<dbReference type="RefSeq" id="WP_142110852.1">
    <property type="nucleotide sequence ID" value="NZ_BAAATB010000005.1"/>
</dbReference>
<protein>
    <recommendedName>
        <fullName evidence="3">Ribosome maturation factor RimP</fullName>
    </recommendedName>
</protein>
<keyword evidence="1 3" id="KW-0963">Cytoplasm</keyword>
<dbReference type="SUPFAM" id="SSF75420">
    <property type="entry name" value="YhbC-like, N-terminal domain"/>
    <property type="match status" value="1"/>
</dbReference>
<dbReference type="GO" id="GO:0006412">
    <property type="term" value="P:translation"/>
    <property type="evidence" value="ECO:0007669"/>
    <property type="project" value="TreeGrafter"/>
</dbReference>
<dbReference type="Proteomes" id="UP000316181">
    <property type="component" value="Unassembled WGS sequence"/>
</dbReference>
<dbReference type="InterPro" id="IPR028989">
    <property type="entry name" value="RimP_N"/>
</dbReference>
<accession>A0A542SLD1</accession>
<evidence type="ECO:0000256" key="2">
    <source>
        <dbReference type="ARBA" id="ARBA00022517"/>
    </source>
</evidence>
<feature type="region of interest" description="Disordered" evidence="4">
    <location>
        <begin position="1"/>
        <end position="25"/>
    </location>
</feature>
<evidence type="ECO:0000256" key="4">
    <source>
        <dbReference type="SAM" id="MobiDB-lite"/>
    </source>
</evidence>